<feature type="domain" description="ATPase BadF/BadG/BcrA/BcrD type" evidence="5">
    <location>
        <begin position="7"/>
        <end position="257"/>
    </location>
</feature>
<evidence type="ECO:0000256" key="3">
    <source>
        <dbReference type="ARBA" id="ARBA00023004"/>
    </source>
</evidence>
<sequence>MNAVYKIGLDIGSTTIKTVVLAPDGSIAFSGYRRHHARIRESLSELLQEIHKQIGDALVCIRLTGSVGMGVAEKYGLPFTQEVVAATHYVKQYSSQCGTMIDIGGEDAKVVFFNNGTATDLRMNGNCAGGTGAFIDQMALLLGVSVEQMNGLALKAERIYPIASRCGVFSKTDVQNLIARNTARTDIAASIFHAVAVQVVITLAHGCEIKPPVLFCGGPLTFLPALRKAFTDYLHLREQDIMLPENSHLIPAWGTALTIENGCGTRLSDLMQVVNSASISGIELTHRLEPIFTSKEDYGQWKARMTQHDFRTRALHGGTERITLGIDSGSTTTKIVALNQQDELLYTYYANNNGNPIATVEKGLEALEEACRKSGTDIRVTGSCATGYGEDLIKAAFHLDDGIVETIAHYEAARHLKKDVSFILDIGGQDMKAMFVSGGVINRIEINEACSSGCGSFLETFARSLGYSVQEFGKEACRATHPYDLGTRCTVFMNSKVKQAMREGAAVADIAAGLSYSVVKNCLYKVLRLKDTSELGQNTIVQGGTMRNDSVVRAFEKLTGKEVFRSSYPELMGAIGCALHARKFEQNETSLDELSGRASYTTRQRQCHGCENNCFITTYTFANGNRYHSGNRCERMFTNRGTIQQGMNAYAYKLDLLFNRPCELESPRAVIGIPRCLNMYEEYPFWHTLFSGCNIQVVLSAPSTFAKYEEKAKLVMSDNICFPAKLVHSHIQDLIDRKVERIFMPFVVFERMDGGQNSYNCPIVSGYSEVIKSVQDKGTPIDSPAITFKDRHLLFKQCQAYLKQFGIGDSVCRQAFRKAVDALEEFDTAMTEYNRHVLEDSRNNHRLAVLLVGRPYHADPLIQHKLSDLAAGMGVNILTDDIVRRENIEVNDAYILPQWAYVNRILKAVKWAAMQDNGIQCMQMTSFGCGPDAFLTDETRNLMKRYDKTLTLLKLDDIDNIGSIKLRVRSAIESLKLAAGECNRPVSVRPFVTPPAFQAADRKRTILAPFFTPFISPLIPSLMKLAGYKVENLPMSDAVSCDCGLRYANNEVCYPATLIVGDIVKAFESGKYVPEQTAVAMTQTGGQCRASNYLSLIKRALTEAGFRNVPVISLTFGDDLKNNQPGFRMNWFKMLPVALNALLYSDCIAKFYYAAAVREKEKGSAARLKEMYLNAAQDLIERNVTGDLLSYLFLAARDFNQIAVPCEVPKVGIVGEIYLKFNPFAQKDISEWLVSKRIEIIPPLLTEFFVQGFVNYIVKQDSGLRKRIVPDSFVRWLYNRIWTRMEKFNKACWEFRYFVPFKNVFDEAEEAAKVISLNAQFGEGWMLPAEILSLYRQGVKHVVSLQPFGCIANHIVSRGIENRIKRLAPDLQLLSLDFDSGVSDVNITNRLLLFINNLK</sequence>
<dbReference type="GO" id="GO:0046872">
    <property type="term" value="F:metal ion binding"/>
    <property type="evidence" value="ECO:0007669"/>
    <property type="project" value="UniProtKB-KW"/>
</dbReference>
<dbReference type="HOGENOM" id="CLU_002393_1_0_10"/>
<dbReference type="InterPro" id="IPR018709">
    <property type="entry name" value="CoA_activase_DUF2229"/>
</dbReference>
<gene>
    <name evidence="7" type="ordered locus">Bacsa_1980</name>
</gene>
<protein>
    <submittedName>
        <fullName evidence="7">CoA-substrate-specific enzyme activase</fullName>
    </submittedName>
</protein>
<dbReference type="InterPro" id="IPR002731">
    <property type="entry name" value="ATPase_BadF"/>
</dbReference>
<evidence type="ECO:0000259" key="6">
    <source>
        <dbReference type="Pfam" id="PF09989"/>
    </source>
</evidence>
<dbReference type="Pfam" id="PF09989">
    <property type="entry name" value="DUF2229"/>
    <property type="match status" value="1"/>
</dbReference>
<dbReference type="InterPro" id="IPR043129">
    <property type="entry name" value="ATPase_NBD"/>
</dbReference>
<dbReference type="GO" id="GO:0051536">
    <property type="term" value="F:iron-sulfur cluster binding"/>
    <property type="evidence" value="ECO:0007669"/>
    <property type="project" value="UniProtKB-KW"/>
</dbReference>
<feature type="domain" description="ATPase BadF/BadG/BcrA/BcrD type" evidence="5">
    <location>
        <begin position="324"/>
        <end position="581"/>
    </location>
</feature>
<comment type="cofactor">
    <cofactor evidence="1">
        <name>[4Fe-4S] cluster</name>
        <dbReference type="ChEBI" id="CHEBI:49883"/>
    </cofactor>
</comment>
<evidence type="ECO:0000313" key="8">
    <source>
        <dbReference type="Proteomes" id="UP000007486"/>
    </source>
</evidence>
<keyword evidence="3" id="KW-0408">Iron</keyword>
<dbReference type="NCBIfam" id="TIGR00241">
    <property type="entry name" value="CoA_E_activ"/>
    <property type="match status" value="2"/>
</dbReference>
<name>F0R2Y0_PHOSB</name>
<evidence type="ECO:0000256" key="2">
    <source>
        <dbReference type="ARBA" id="ARBA00022723"/>
    </source>
</evidence>
<dbReference type="EMBL" id="CP002530">
    <property type="protein sequence ID" value="ADY36536.1"/>
    <property type="molecule type" value="Genomic_DNA"/>
</dbReference>
<dbReference type="InterPro" id="IPR051805">
    <property type="entry name" value="Dehydratase_Activator_Redct"/>
</dbReference>
<dbReference type="STRING" id="667015.Bacsa_1980"/>
<dbReference type="CDD" id="cd24035">
    <property type="entry name" value="ASKHA_NBD_O66634-like_rpt2"/>
    <property type="match status" value="1"/>
</dbReference>
<dbReference type="OrthoDB" id="9802715at2"/>
<keyword evidence="4" id="KW-0411">Iron-sulfur</keyword>
<evidence type="ECO:0000259" key="5">
    <source>
        <dbReference type="Pfam" id="PF01869"/>
    </source>
</evidence>
<feature type="domain" description="DUF2229" evidence="6">
    <location>
        <begin position="671"/>
        <end position="882"/>
    </location>
</feature>
<dbReference type="Proteomes" id="UP000007486">
    <property type="component" value="Chromosome"/>
</dbReference>
<accession>F0R2Y0</accession>
<dbReference type="RefSeq" id="WP_013617966.1">
    <property type="nucleotide sequence ID" value="NC_015164.1"/>
</dbReference>
<proteinExistence type="predicted"/>
<keyword evidence="2" id="KW-0479">Metal-binding</keyword>
<dbReference type="Gene3D" id="3.30.420.40">
    <property type="match status" value="4"/>
</dbReference>
<dbReference type="KEGG" id="bsa:Bacsa_1980"/>
<dbReference type="eggNOG" id="COG1924">
    <property type="taxonomic scope" value="Bacteria"/>
</dbReference>
<dbReference type="eggNOG" id="COG3581">
    <property type="taxonomic scope" value="Bacteria"/>
</dbReference>
<evidence type="ECO:0000313" key="7">
    <source>
        <dbReference type="EMBL" id="ADY36536.1"/>
    </source>
</evidence>
<keyword evidence="8" id="KW-1185">Reference proteome</keyword>
<evidence type="ECO:0000256" key="4">
    <source>
        <dbReference type="ARBA" id="ARBA00023014"/>
    </source>
</evidence>
<dbReference type="CDD" id="cd24034">
    <property type="entry name" value="ASKHA_NBD_O66634-like_rpt1"/>
    <property type="match status" value="1"/>
</dbReference>
<reference evidence="7 8" key="1">
    <citation type="journal article" date="2011" name="Stand. Genomic Sci.">
        <title>Complete genome sequence of Bacteroides salanitronis type strain (BL78).</title>
        <authorList>
            <person name="Gronow S."/>
            <person name="Held B."/>
            <person name="Lucas S."/>
            <person name="Lapidus A."/>
            <person name="Del Rio T.G."/>
            <person name="Nolan M."/>
            <person name="Tice H."/>
            <person name="Deshpande S."/>
            <person name="Cheng J.F."/>
            <person name="Pitluck S."/>
            <person name="Liolios K."/>
            <person name="Pagani I."/>
            <person name="Ivanova N."/>
            <person name="Mavromatis K."/>
            <person name="Pati A."/>
            <person name="Tapia R."/>
            <person name="Han C."/>
            <person name="Goodwin L."/>
            <person name="Chen A."/>
            <person name="Palaniappan K."/>
            <person name="Land M."/>
            <person name="Hauser L."/>
            <person name="Chang Y.J."/>
            <person name="Jeffries C.D."/>
            <person name="Brambilla E.M."/>
            <person name="Rohde M."/>
            <person name="Goker M."/>
            <person name="Detter J.C."/>
            <person name="Woyke T."/>
            <person name="Bristow J."/>
            <person name="Markowitz V."/>
            <person name="Hugenholtz P."/>
            <person name="Kyrpides N.C."/>
            <person name="Klenk H.P."/>
            <person name="Eisen J.A."/>
        </authorList>
    </citation>
    <scope>NUCLEOTIDE SEQUENCE [LARGE SCALE GENOMIC DNA]</scope>
    <source>
        <strain evidence="7 8">DSM 18170</strain>
    </source>
</reference>
<dbReference type="InterPro" id="IPR008275">
    <property type="entry name" value="CoA_E_activase_dom"/>
</dbReference>
<dbReference type="SUPFAM" id="SSF53067">
    <property type="entry name" value="Actin-like ATPase domain"/>
    <property type="match status" value="2"/>
</dbReference>
<dbReference type="PANTHER" id="PTHR32329">
    <property type="entry name" value="BIFUNCTIONAL PROTEIN [INCLUDES 2-HYDROXYACYL-COA DEHYDRATASE (N-TER) AND ITS ACTIVATOR DOMAIN (C_TERM)-RELATED"/>
    <property type="match status" value="1"/>
</dbReference>
<organism evidence="7 8">
    <name type="scientific">Phocaeicola salanitronis (strain DSM 18170 / JCM 13657 / CCUG 60908 / BL78)</name>
    <name type="common">Bacteroides salanitronis</name>
    <dbReference type="NCBI Taxonomy" id="667015"/>
    <lineage>
        <taxon>Bacteria</taxon>
        <taxon>Pseudomonadati</taxon>
        <taxon>Bacteroidota</taxon>
        <taxon>Bacteroidia</taxon>
        <taxon>Bacteroidales</taxon>
        <taxon>Bacteroidaceae</taxon>
        <taxon>Phocaeicola</taxon>
    </lineage>
</organism>
<dbReference type="Pfam" id="PF01869">
    <property type="entry name" value="BcrAD_BadFG"/>
    <property type="match status" value="2"/>
</dbReference>
<dbReference type="PANTHER" id="PTHR32329:SF4">
    <property type="entry name" value="ACTIVATOR OF 2-HYDROXYACYL-COA DEHYDRATASE"/>
    <property type="match status" value="1"/>
</dbReference>
<dbReference type="eggNOG" id="COG3580">
    <property type="taxonomic scope" value="Bacteria"/>
</dbReference>
<evidence type="ECO:0000256" key="1">
    <source>
        <dbReference type="ARBA" id="ARBA00001966"/>
    </source>
</evidence>